<evidence type="ECO:0000256" key="1">
    <source>
        <dbReference type="SAM" id="Coils"/>
    </source>
</evidence>
<evidence type="ECO:0000256" key="2">
    <source>
        <dbReference type="SAM" id="SignalP"/>
    </source>
</evidence>
<organism evidence="4 5">
    <name type="scientific">Batillaria attramentaria</name>
    <dbReference type="NCBI Taxonomy" id="370345"/>
    <lineage>
        <taxon>Eukaryota</taxon>
        <taxon>Metazoa</taxon>
        <taxon>Spiralia</taxon>
        <taxon>Lophotrochozoa</taxon>
        <taxon>Mollusca</taxon>
        <taxon>Gastropoda</taxon>
        <taxon>Caenogastropoda</taxon>
        <taxon>Sorbeoconcha</taxon>
        <taxon>Cerithioidea</taxon>
        <taxon>Batillariidae</taxon>
        <taxon>Batillaria</taxon>
    </lineage>
</organism>
<keyword evidence="2" id="KW-0732">Signal</keyword>
<keyword evidence="1" id="KW-0175">Coiled coil</keyword>
<dbReference type="Proteomes" id="UP001519460">
    <property type="component" value="Unassembled WGS sequence"/>
</dbReference>
<feature type="chain" id="PRO_5044858720" description="C1q domain-containing protein" evidence="2">
    <location>
        <begin position="21"/>
        <end position="216"/>
    </location>
</feature>
<dbReference type="EMBL" id="JACVVK020000398">
    <property type="protein sequence ID" value="KAK7475658.1"/>
    <property type="molecule type" value="Genomic_DNA"/>
</dbReference>
<dbReference type="SUPFAM" id="SSF49842">
    <property type="entry name" value="TNF-like"/>
    <property type="match status" value="1"/>
</dbReference>
<evidence type="ECO:0000313" key="5">
    <source>
        <dbReference type="Proteomes" id="UP001519460"/>
    </source>
</evidence>
<feature type="domain" description="C1q" evidence="3">
    <location>
        <begin position="88"/>
        <end position="216"/>
    </location>
</feature>
<feature type="coiled-coil region" evidence="1">
    <location>
        <begin position="50"/>
        <end position="88"/>
    </location>
</feature>
<evidence type="ECO:0000259" key="3">
    <source>
        <dbReference type="PROSITE" id="PS50871"/>
    </source>
</evidence>
<keyword evidence="5" id="KW-1185">Reference proteome</keyword>
<accession>A0ABD0JKZ0</accession>
<evidence type="ECO:0000313" key="4">
    <source>
        <dbReference type="EMBL" id="KAK7475658.1"/>
    </source>
</evidence>
<dbReference type="PROSITE" id="PS50871">
    <property type="entry name" value="C1Q"/>
    <property type="match status" value="1"/>
</dbReference>
<gene>
    <name evidence="4" type="ORF">BaRGS_00033084</name>
</gene>
<dbReference type="Pfam" id="PF00386">
    <property type="entry name" value="C1q"/>
    <property type="match status" value="1"/>
</dbReference>
<dbReference type="Gene3D" id="2.60.120.40">
    <property type="match status" value="1"/>
</dbReference>
<dbReference type="AlphaFoldDB" id="A0ABD0JKZ0"/>
<dbReference type="SMART" id="SM00110">
    <property type="entry name" value="C1Q"/>
    <property type="match status" value="1"/>
</dbReference>
<dbReference type="InterPro" id="IPR008983">
    <property type="entry name" value="Tumour_necrosis_fac-like_dom"/>
</dbReference>
<sequence>MVSLLCLVLSLLSVSVRVLGSRHRPTRGDDPRNQYAAVFTQMNDRFVSMRSDFEAQKQQIRAEIDNEIQQLLMQIEEEKQLTATLEDTTFHKVAFAAQSLDTDNKNYAQSGGVIQFSKVILNDGGGYSGNFSTFTAPKCGDYWVYVHMEEQRKLAIDLKKNGEVLARCSSGRMPVINCGIVAKLMINDTVVVTHALDGSGTIDYGADSEFSGFLIR</sequence>
<reference evidence="4 5" key="1">
    <citation type="journal article" date="2023" name="Sci. Data">
        <title>Genome assembly of the Korean intertidal mud-creeper Batillaria attramentaria.</title>
        <authorList>
            <person name="Patra A.K."/>
            <person name="Ho P.T."/>
            <person name="Jun S."/>
            <person name="Lee S.J."/>
            <person name="Kim Y."/>
            <person name="Won Y.J."/>
        </authorList>
    </citation>
    <scope>NUCLEOTIDE SEQUENCE [LARGE SCALE GENOMIC DNA]</scope>
    <source>
        <strain evidence="4">Wonlab-2016</strain>
    </source>
</reference>
<comment type="caution">
    <text evidence="4">The sequence shown here is derived from an EMBL/GenBank/DDBJ whole genome shotgun (WGS) entry which is preliminary data.</text>
</comment>
<protein>
    <recommendedName>
        <fullName evidence="3">C1q domain-containing protein</fullName>
    </recommendedName>
</protein>
<proteinExistence type="predicted"/>
<feature type="signal peptide" evidence="2">
    <location>
        <begin position="1"/>
        <end position="20"/>
    </location>
</feature>
<dbReference type="InterPro" id="IPR001073">
    <property type="entry name" value="C1q_dom"/>
</dbReference>
<name>A0ABD0JKZ0_9CAEN</name>